<reference evidence="2 3" key="1">
    <citation type="journal article" date="2016" name="Nat. Commun.">
        <title>Thousands of microbial genomes shed light on interconnected biogeochemical processes in an aquifer system.</title>
        <authorList>
            <person name="Anantharaman K."/>
            <person name="Brown C.T."/>
            <person name="Hug L.A."/>
            <person name="Sharon I."/>
            <person name="Castelle C.J."/>
            <person name="Probst A.J."/>
            <person name="Thomas B.C."/>
            <person name="Singh A."/>
            <person name="Wilkins M.J."/>
            <person name="Karaoz U."/>
            <person name="Brodie E.L."/>
            <person name="Williams K.H."/>
            <person name="Hubbard S.S."/>
            <person name="Banfield J.F."/>
        </authorList>
    </citation>
    <scope>NUCLEOTIDE SEQUENCE [LARGE SCALE GENOMIC DNA]</scope>
</reference>
<dbReference type="InterPro" id="IPR052159">
    <property type="entry name" value="Competence_DNA_uptake"/>
</dbReference>
<dbReference type="SUPFAM" id="SSF56281">
    <property type="entry name" value="Metallo-hydrolase/oxidoreductase"/>
    <property type="match status" value="1"/>
</dbReference>
<dbReference type="InterPro" id="IPR001279">
    <property type="entry name" value="Metallo-B-lactamas"/>
</dbReference>
<gene>
    <name evidence="2" type="ORF">A3A43_01960</name>
</gene>
<organism evidence="2 3">
    <name type="scientific">Candidatus Liptonbacteria bacterium RIFCSPLOWO2_01_FULL_56_20</name>
    <dbReference type="NCBI Taxonomy" id="1798652"/>
    <lineage>
        <taxon>Bacteria</taxon>
        <taxon>Candidatus Liptoniibacteriota</taxon>
    </lineage>
</organism>
<dbReference type="PANTHER" id="PTHR30619:SF1">
    <property type="entry name" value="RECOMBINATION PROTEIN 2"/>
    <property type="match status" value="1"/>
</dbReference>
<dbReference type="AlphaFoldDB" id="A0A1G2CJF2"/>
<evidence type="ECO:0000313" key="3">
    <source>
        <dbReference type="Proteomes" id="UP000178495"/>
    </source>
</evidence>
<protein>
    <recommendedName>
        <fullName evidence="1">Metallo-beta-lactamase domain-containing protein</fullName>
    </recommendedName>
</protein>
<sequence length="288" mass="31830">MKKTDNLTIILVAVFAALDIFVWHEVVFAGPDERGALYFLDVGQGDAELLVLPGGVKVLTDAGPDAAISRSLEGVLASTDRYIDLAVISHPQEDHYGGFNDLFRRYRFGAFVVNGRNADPATGGAWDALLEKLTREHIPVITLRGGDRIRYRDSRIDIVSPDDSFVWSGELNDTGLVEHVHTPAWSALLAADIGFNVEDYLVRHVDLRADILKVPHHGSKYSSSEELLRAVRPRLAVIEVGERNRYGHPTEETLARLAASRVRVLRTDRSGTIRVVGEGGKLQVFVDK</sequence>
<name>A0A1G2CJF2_9BACT</name>
<dbReference type="InterPro" id="IPR035681">
    <property type="entry name" value="ComA-like_MBL"/>
</dbReference>
<dbReference type="InterPro" id="IPR036866">
    <property type="entry name" value="RibonucZ/Hydroxyglut_hydro"/>
</dbReference>
<feature type="domain" description="Metallo-beta-lactamase" evidence="1">
    <location>
        <begin position="49"/>
        <end position="238"/>
    </location>
</feature>
<comment type="caution">
    <text evidence="2">The sequence shown here is derived from an EMBL/GenBank/DDBJ whole genome shotgun (WGS) entry which is preliminary data.</text>
</comment>
<proteinExistence type="predicted"/>
<dbReference type="Pfam" id="PF00753">
    <property type="entry name" value="Lactamase_B"/>
    <property type="match status" value="1"/>
</dbReference>
<dbReference type="CDD" id="cd07731">
    <property type="entry name" value="ComA-like_MBL-fold"/>
    <property type="match status" value="1"/>
</dbReference>
<dbReference type="PANTHER" id="PTHR30619">
    <property type="entry name" value="DNA INTERNALIZATION/COMPETENCE PROTEIN COMEC/REC2"/>
    <property type="match status" value="1"/>
</dbReference>
<evidence type="ECO:0000259" key="1">
    <source>
        <dbReference type="Pfam" id="PF00753"/>
    </source>
</evidence>
<dbReference type="Proteomes" id="UP000178495">
    <property type="component" value="Unassembled WGS sequence"/>
</dbReference>
<accession>A0A1G2CJF2</accession>
<evidence type="ECO:0000313" key="2">
    <source>
        <dbReference type="EMBL" id="OGZ01533.1"/>
    </source>
</evidence>
<dbReference type="STRING" id="1798652.A3A43_01960"/>
<dbReference type="EMBL" id="MHLC01000008">
    <property type="protein sequence ID" value="OGZ01533.1"/>
    <property type="molecule type" value="Genomic_DNA"/>
</dbReference>
<dbReference type="Gene3D" id="3.60.15.10">
    <property type="entry name" value="Ribonuclease Z/Hydroxyacylglutathione hydrolase-like"/>
    <property type="match status" value="1"/>
</dbReference>